<dbReference type="AlphaFoldDB" id="A0A8X6WGI9"/>
<keyword evidence="3" id="KW-1185">Reference proteome</keyword>
<reference evidence="2" key="1">
    <citation type="submission" date="2020-08" db="EMBL/GenBank/DDBJ databases">
        <title>Multicomponent nature underlies the extraordinary mechanical properties of spider dragline silk.</title>
        <authorList>
            <person name="Kono N."/>
            <person name="Nakamura H."/>
            <person name="Mori M."/>
            <person name="Yoshida Y."/>
            <person name="Ohtoshi R."/>
            <person name="Malay A.D."/>
            <person name="Moran D.A.P."/>
            <person name="Tomita M."/>
            <person name="Numata K."/>
            <person name="Arakawa K."/>
        </authorList>
    </citation>
    <scope>NUCLEOTIDE SEQUENCE</scope>
</reference>
<evidence type="ECO:0000313" key="3">
    <source>
        <dbReference type="Proteomes" id="UP000887159"/>
    </source>
</evidence>
<gene>
    <name evidence="2" type="ORF">TNCV_4596671</name>
</gene>
<accession>A0A8X6WGI9</accession>
<sequence length="139" mass="15693">MEVPLRTAYGQNGRYGMQPKARQSSRAGAAKSRTKTFELVEDKQKLLNITERKENARANRELLATDLVILKHGQVTKMTPELAPPFLTTTLHQRDDNPFRVTPNGFRDANDNASVRSARDRLIGESGSARDLNHRTMNF</sequence>
<comment type="caution">
    <text evidence="2">The sequence shown here is derived from an EMBL/GenBank/DDBJ whole genome shotgun (WGS) entry which is preliminary data.</text>
</comment>
<name>A0A8X6WGI9_TRICX</name>
<protein>
    <submittedName>
        <fullName evidence="2">Uncharacterized protein</fullName>
    </submittedName>
</protein>
<organism evidence="2 3">
    <name type="scientific">Trichonephila clavipes</name>
    <name type="common">Golden silk orbweaver</name>
    <name type="synonym">Nephila clavipes</name>
    <dbReference type="NCBI Taxonomy" id="2585209"/>
    <lineage>
        <taxon>Eukaryota</taxon>
        <taxon>Metazoa</taxon>
        <taxon>Ecdysozoa</taxon>
        <taxon>Arthropoda</taxon>
        <taxon>Chelicerata</taxon>
        <taxon>Arachnida</taxon>
        <taxon>Araneae</taxon>
        <taxon>Araneomorphae</taxon>
        <taxon>Entelegynae</taxon>
        <taxon>Araneoidea</taxon>
        <taxon>Nephilidae</taxon>
        <taxon>Trichonephila</taxon>
    </lineage>
</organism>
<dbReference type="EMBL" id="BMAU01021418">
    <property type="protein sequence ID" value="GFY33959.1"/>
    <property type="molecule type" value="Genomic_DNA"/>
</dbReference>
<dbReference type="Proteomes" id="UP000887159">
    <property type="component" value="Unassembled WGS sequence"/>
</dbReference>
<proteinExistence type="predicted"/>
<evidence type="ECO:0000313" key="2">
    <source>
        <dbReference type="EMBL" id="GFY33959.1"/>
    </source>
</evidence>
<feature type="region of interest" description="Disordered" evidence="1">
    <location>
        <begin position="1"/>
        <end position="35"/>
    </location>
</feature>
<evidence type="ECO:0000256" key="1">
    <source>
        <dbReference type="SAM" id="MobiDB-lite"/>
    </source>
</evidence>